<dbReference type="GO" id="GO:0034063">
    <property type="term" value="P:stress granule assembly"/>
    <property type="evidence" value="ECO:0007669"/>
    <property type="project" value="TreeGrafter"/>
</dbReference>
<feature type="compositionally biased region" description="Polar residues" evidence="1">
    <location>
        <begin position="244"/>
        <end position="254"/>
    </location>
</feature>
<dbReference type="RefSeq" id="XP_030931584.1">
    <property type="nucleotide sequence ID" value="XM_031075724.1"/>
</dbReference>
<dbReference type="PANTHER" id="PTHR12854:SF12">
    <property type="entry name" value="POLYADENYLATE-BINDING PROTEIN INTERACTING PROTEIN"/>
    <property type="match status" value="1"/>
</dbReference>
<dbReference type="EnsemblPlants" id="QL08p010535:mrna">
    <property type="protein sequence ID" value="QL08p010535:mrna"/>
    <property type="gene ID" value="QL08p010535"/>
</dbReference>
<dbReference type="AlphaFoldDB" id="A0A7N2MB58"/>
<dbReference type="InterPro" id="IPR025852">
    <property type="entry name" value="SM_dom_ATX"/>
</dbReference>
<keyword evidence="4" id="KW-1185">Reference proteome</keyword>
<evidence type="ECO:0000256" key="1">
    <source>
        <dbReference type="SAM" id="MobiDB-lite"/>
    </source>
</evidence>
<dbReference type="KEGG" id="qlo:115957479"/>
<feature type="domain" description="Ataxin 2 SM" evidence="2">
    <location>
        <begin position="22"/>
        <end position="100"/>
    </location>
</feature>
<dbReference type="GeneID" id="115957479"/>
<feature type="compositionally biased region" description="Basic and acidic residues" evidence="1">
    <location>
        <begin position="224"/>
        <end position="243"/>
    </location>
</feature>
<sequence>MGRRNRKYINDDTSSSSSSLSEALIFATLCIIGLPVDVHVQDGSVYTGIFHTACVEEEYGIVLKNARVTKKGKSYSNVANGVVIDTLVILSSDLVQVIAKGIRLPADGVAGNMVGDDTEAVLGIAPSEHLVSEAKKSTKSVIHKKKINQTRGSVQAENGFSHGFMPKISGRKHEERKSPMNLTGDALEVKNGKRDGISSTKVKENSGASEGRQAGDGQSQGEQDIYKERIHFDREESANEVRESTSSSDTSLTQVKPAEDRCAKMTSQLLPNEASGDPATPPVKPDKPCSERPSSADTSFDVVSSGLSTPSNPMVDVSSESGLSSLTSSTEMVPPQNPESNKSSKEFKLNPGAKIFSPSLVNPISATPAVPTVASMTYIPNNSHVVPVAAAAAQQEIEFNPYAARSSVPVKYVPYSNLTAGNGVSGSQFSQHIVGHLGSRTQPLRHTGQYNPVQAGPAYMHPNSQAVVLGRFGQLVYVHPVPHDLVQGAAAISPVSSRPLLTPHQVQFPKHQGSPASQALPLCVPPPFIATGHQPFAVPSHIPTFQPPFPANRPIPVPGSNSLYSAKLS</sequence>
<feature type="compositionally biased region" description="Basic and acidic residues" evidence="1">
    <location>
        <begin position="187"/>
        <end position="204"/>
    </location>
</feature>
<dbReference type="InParanoid" id="A0A7N2MB58"/>
<name>A0A7N2MB58_QUELO</name>
<organism evidence="3 4">
    <name type="scientific">Quercus lobata</name>
    <name type="common">Valley oak</name>
    <dbReference type="NCBI Taxonomy" id="97700"/>
    <lineage>
        <taxon>Eukaryota</taxon>
        <taxon>Viridiplantae</taxon>
        <taxon>Streptophyta</taxon>
        <taxon>Embryophyta</taxon>
        <taxon>Tracheophyta</taxon>
        <taxon>Spermatophyta</taxon>
        <taxon>Magnoliopsida</taxon>
        <taxon>eudicotyledons</taxon>
        <taxon>Gunneridae</taxon>
        <taxon>Pentapetalae</taxon>
        <taxon>rosids</taxon>
        <taxon>fabids</taxon>
        <taxon>Fagales</taxon>
        <taxon>Fagaceae</taxon>
        <taxon>Quercus</taxon>
    </lineage>
</organism>
<dbReference type="GO" id="GO:0003729">
    <property type="term" value="F:mRNA binding"/>
    <property type="evidence" value="ECO:0007669"/>
    <property type="project" value="TreeGrafter"/>
</dbReference>
<reference evidence="3" key="2">
    <citation type="submission" date="2021-01" db="UniProtKB">
        <authorList>
            <consortium name="EnsemblPlants"/>
        </authorList>
    </citation>
    <scope>IDENTIFICATION</scope>
</reference>
<proteinExistence type="predicted"/>
<gene>
    <name evidence="3" type="primary">LOC115957479</name>
</gene>
<dbReference type="EMBL" id="LRBV02000008">
    <property type="status" value="NOT_ANNOTATED_CDS"/>
    <property type="molecule type" value="Genomic_DNA"/>
</dbReference>
<reference evidence="3 4" key="1">
    <citation type="journal article" date="2016" name="G3 (Bethesda)">
        <title>First Draft Assembly and Annotation of the Genome of a California Endemic Oak Quercus lobata Nee (Fagaceae).</title>
        <authorList>
            <person name="Sork V.L."/>
            <person name="Fitz-Gibbon S.T."/>
            <person name="Puiu D."/>
            <person name="Crepeau M."/>
            <person name="Gugger P.F."/>
            <person name="Sherman R."/>
            <person name="Stevens K."/>
            <person name="Langley C.H."/>
            <person name="Pellegrini M."/>
            <person name="Salzberg S.L."/>
        </authorList>
    </citation>
    <scope>NUCLEOTIDE SEQUENCE [LARGE SCALE GENOMIC DNA]</scope>
    <source>
        <strain evidence="3 4">cv. SW786</strain>
    </source>
</reference>
<feature type="region of interest" description="Disordered" evidence="1">
    <location>
        <begin position="151"/>
        <end position="347"/>
    </location>
</feature>
<dbReference type="Proteomes" id="UP000594261">
    <property type="component" value="Chromosome 8"/>
</dbReference>
<evidence type="ECO:0000313" key="3">
    <source>
        <dbReference type="EnsemblPlants" id="QL08p010535:mrna"/>
    </source>
</evidence>
<protein>
    <recommendedName>
        <fullName evidence="2">Ataxin 2 SM domain-containing protein</fullName>
    </recommendedName>
</protein>
<evidence type="ECO:0000259" key="2">
    <source>
        <dbReference type="Pfam" id="PF14438"/>
    </source>
</evidence>
<dbReference type="GO" id="GO:0010494">
    <property type="term" value="C:cytoplasmic stress granule"/>
    <property type="evidence" value="ECO:0007669"/>
    <property type="project" value="TreeGrafter"/>
</dbReference>
<dbReference type="PANTHER" id="PTHR12854">
    <property type="entry name" value="ATAXIN 2-RELATED"/>
    <property type="match status" value="1"/>
</dbReference>
<dbReference type="InterPro" id="IPR045117">
    <property type="entry name" value="ATXN2-like"/>
</dbReference>
<dbReference type="OrthoDB" id="2275718at2759"/>
<evidence type="ECO:0000313" key="4">
    <source>
        <dbReference type="Proteomes" id="UP000594261"/>
    </source>
</evidence>
<accession>A0A7N2MB58</accession>
<dbReference type="FunCoup" id="A0A7N2MB58">
    <property type="interactions" value="1550"/>
</dbReference>
<dbReference type="OMA" id="QNVMVGR"/>
<dbReference type="Pfam" id="PF14438">
    <property type="entry name" value="SM-ATX"/>
    <property type="match status" value="1"/>
</dbReference>
<dbReference type="Gramene" id="QL08p010535:mrna">
    <property type="protein sequence ID" value="QL08p010535:mrna"/>
    <property type="gene ID" value="QL08p010535"/>
</dbReference>
<feature type="compositionally biased region" description="Low complexity" evidence="1">
    <location>
        <begin position="318"/>
        <end position="331"/>
    </location>
</feature>
<feature type="compositionally biased region" description="Polar residues" evidence="1">
    <location>
        <begin position="292"/>
        <end position="312"/>
    </location>
</feature>